<feature type="region of interest" description="Disordered" evidence="6">
    <location>
        <begin position="888"/>
        <end position="912"/>
    </location>
</feature>
<feature type="region of interest" description="Disordered" evidence="6">
    <location>
        <begin position="1398"/>
        <end position="1419"/>
    </location>
</feature>
<comment type="subcellular location">
    <subcellularLocation>
        <location evidence="1">Cell projection</location>
        <location evidence="1">Cilium</location>
    </subcellularLocation>
</comment>
<sequence length="1728" mass="193780">MDADEVHDGTSPLEPQRLQQQKRQLRGLVAEEVEDEFVAEGKEHMEFRGNVRVRKARGLEKHADLCVVAGGTTSVAGSVAAAARGGASGAVARATWQDAEEGVNVSFASLEAILLRNSCRRIDQVVSAVKRAWRRSQGRSTVALSRSFRMRFPIVRVIDLADCDLYDEDLFQFTCGVLPNLTVLKLSGNRLNQLPGLHTCRDLQVLDVSRNKMTQLPTGEALWGLLQRLEVVMLHDNLLCDVSSLHALALCERLRHLTIRGNPLARRDHFRLEVVRRVPQLVALDSSVVCDSEHPWWASSSGIVEELGEPGGFCTTSSSWIVTEPENDILSIAGEARSPDGRQGPYVEAFQQALMSFERSMSTQMRSELRAIPKQDATVLTEMVAHSRALVVTRKRTSPALTLQRCGRGFVARRKISRVRARLFRNAVRIQALARGWHLRTKLFKDQVKLLSEVAPSLLIDFDMESSARVEKRMIEADETSAATRIQRLWVKRNMRFHKDSAATVIQTFFRSLAARVENEARHLEESGMMEGKVLLFPSNANLSRPVLRNMLLFALTRALQIEQVDLPGTAKDMVLAKSLVSSSVRFAVPGESGGIVFRSLRGLRHARYMDQKANEQAQAMRRVAACVEAARGSPSPELLAAAEAAEHESKYASKIREIHELDMCEPRIPSAFRSASVIKRRIAGVKFPRRHDLAASPVVCTLSESSRRNGGQESLHQEFQDDQLLFEVEPLSARVMAWTMTILRTLLRRPDVSRRYRFVFGDSSAVPFEIEAPFCCMLAFSEREVTFECSATLIQSVWRSHATRARLNLTDRIQASRAAICLQRMWRAAPFWARLSFVEHLAEYMRSIDHITRSDAVFYVTDKTSVNLGDSHVESVQAQDEISREAGSSFSGSVSQQPQSTHSQAEQTELSRSTSLYIEERILRAVRRLKGRPLLRDHRSLFAAQEHPISSDCAFDYSNALRLLSGNAISSTCYDSLLASQSSSRADQADVCSAEGTPLQYVVRPPPSHASVLRYANQDHEKPGGSFWKIVGLEDVGTNSQRTGTFLRVGIPQWLKVNLSVLDHSRFPKQSANTDLARMLTRGAVMTSGELMVPPPGTKGNGRYFEKITMAQRLGKGGHAARGHSNHVPSGVVLVRLKYSSRTEARARAALCFARTWQTRAKLALPLIAEHMIPSCLHRELENGGTEGAPPRTCSTPIPSPFDQVIKIALEDHSRLEEQSLHSTAIANVSEYKNRRAASPADDRHAETESGDCNQPDEQQPADLPALKVVIETPSSILVDVESQLQREHEERFKVSESFADHMAKFNALNKVGAMDEEPDRLVPDLPSTKEMRTRNKRFVRRLQDFVGSTGQPGEKADSRSLSAGKHASRASDFGSRMVQTEEWDAEEVRRVRTQLEQLARRESPRASSSLESTPVEGGGVQKIEIAALADPLIATDAQRAHRETKAKGIRVVQSEAIWLEATRMLKAIEGKELAQSNVRQQRESTKQGEQGKTYIAQVELASSLPANDGSTAFGPGLTPRPPFVSKDPRIEHRPARLQQNFLRRGEREMRDETRRQEVKKPTWRRRIADEAFKVAKERSEGLERERLERARADKEQRREGVIQAVQEQSFADEFKAQTLKLQKAEMKRAARSVMRRARSDKAKHVRDLRHEETVRQAGIAYVSESLRSTKQNDSKLYRFYTELQLQEGKMKRSNALRKMRMQIEHEKGIKSVVSAVRKALREPAPR</sequence>
<keyword evidence="8" id="KW-1185">Reference proteome</keyword>
<protein>
    <submittedName>
        <fullName evidence="7">Leucine-rich repeat and IQ domain-containing protein 3 (Leucine-rich repeat-containing protein 44)</fullName>
    </submittedName>
</protein>
<dbReference type="InterPro" id="IPR032675">
    <property type="entry name" value="LRR_dom_sf"/>
</dbReference>
<evidence type="ECO:0000313" key="8">
    <source>
        <dbReference type="Proteomes" id="UP001642464"/>
    </source>
</evidence>
<evidence type="ECO:0000256" key="2">
    <source>
        <dbReference type="ARBA" id="ARBA00022614"/>
    </source>
</evidence>
<organism evidence="7 8">
    <name type="scientific">Durusdinium trenchii</name>
    <dbReference type="NCBI Taxonomy" id="1381693"/>
    <lineage>
        <taxon>Eukaryota</taxon>
        <taxon>Sar</taxon>
        <taxon>Alveolata</taxon>
        <taxon>Dinophyceae</taxon>
        <taxon>Suessiales</taxon>
        <taxon>Symbiodiniaceae</taxon>
        <taxon>Durusdinium</taxon>
    </lineage>
</organism>
<dbReference type="Gene3D" id="3.80.10.10">
    <property type="entry name" value="Ribonuclease Inhibitor"/>
    <property type="match status" value="1"/>
</dbReference>
<dbReference type="Pfam" id="PF14580">
    <property type="entry name" value="LRR_9"/>
    <property type="match status" value="1"/>
</dbReference>
<dbReference type="Pfam" id="PF00612">
    <property type="entry name" value="IQ"/>
    <property type="match status" value="1"/>
</dbReference>
<proteinExistence type="predicted"/>
<dbReference type="PANTHER" id="PTHR45973:SF9">
    <property type="entry name" value="LEUCINE-RICH REPEAT-CONTAINING PROTEIN 46"/>
    <property type="match status" value="1"/>
</dbReference>
<dbReference type="SMART" id="SM00015">
    <property type="entry name" value="IQ"/>
    <property type="match status" value="5"/>
</dbReference>
<name>A0ABP0I1W5_9DINO</name>
<dbReference type="InterPro" id="IPR000048">
    <property type="entry name" value="IQ_motif_EF-hand-BS"/>
</dbReference>
<accession>A0ABP0I1W5</accession>
<evidence type="ECO:0000256" key="5">
    <source>
        <dbReference type="ARBA" id="ARBA00023273"/>
    </source>
</evidence>
<keyword evidence="4" id="KW-0969">Cilium</keyword>
<dbReference type="EMBL" id="CAXAMM010002552">
    <property type="protein sequence ID" value="CAK8996568.1"/>
    <property type="molecule type" value="Genomic_DNA"/>
</dbReference>
<dbReference type="InterPro" id="IPR001611">
    <property type="entry name" value="Leu-rich_rpt"/>
</dbReference>
<dbReference type="Gene3D" id="1.20.5.190">
    <property type="match status" value="2"/>
</dbReference>
<reference evidence="7 8" key="1">
    <citation type="submission" date="2024-02" db="EMBL/GenBank/DDBJ databases">
        <authorList>
            <person name="Chen Y."/>
            <person name="Shah S."/>
            <person name="Dougan E. K."/>
            <person name="Thang M."/>
            <person name="Chan C."/>
        </authorList>
    </citation>
    <scope>NUCLEOTIDE SEQUENCE [LARGE SCALE GENOMIC DNA]</scope>
</reference>
<feature type="region of interest" description="Disordered" evidence="6">
    <location>
        <begin position="1233"/>
        <end position="1261"/>
    </location>
</feature>
<evidence type="ECO:0000256" key="6">
    <source>
        <dbReference type="SAM" id="MobiDB-lite"/>
    </source>
</evidence>
<dbReference type="InterPro" id="IPR050576">
    <property type="entry name" value="Cilia_flagella_integrity"/>
</dbReference>
<dbReference type="SUPFAM" id="SSF52058">
    <property type="entry name" value="L domain-like"/>
    <property type="match status" value="1"/>
</dbReference>
<gene>
    <name evidence="7" type="ORF">SCF082_LOCUS4847</name>
</gene>
<evidence type="ECO:0000256" key="4">
    <source>
        <dbReference type="ARBA" id="ARBA00023069"/>
    </source>
</evidence>
<dbReference type="PANTHER" id="PTHR45973">
    <property type="entry name" value="PROTEIN PHOSPHATASE 1 REGULATORY SUBUNIT SDS22-RELATED"/>
    <property type="match status" value="1"/>
</dbReference>
<dbReference type="PROSITE" id="PS50096">
    <property type="entry name" value="IQ"/>
    <property type="match status" value="3"/>
</dbReference>
<dbReference type="PROSITE" id="PS51450">
    <property type="entry name" value="LRR"/>
    <property type="match status" value="1"/>
</dbReference>
<evidence type="ECO:0000256" key="3">
    <source>
        <dbReference type="ARBA" id="ARBA00022737"/>
    </source>
</evidence>
<keyword evidence="3" id="KW-0677">Repeat</keyword>
<comment type="caution">
    <text evidence="7">The sequence shown here is derived from an EMBL/GenBank/DDBJ whole genome shotgun (WGS) entry which is preliminary data.</text>
</comment>
<evidence type="ECO:0000256" key="1">
    <source>
        <dbReference type="ARBA" id="ARBA00004138"/>
    </source>
</evidence>
<feature type="region of interest" description="Disordered" evidence="6">
    <location>
        <begin position="1511"/>
        <end position="1530"/>
    </location>
</feature>
<keyword evidence="2" id="KW-0433">Leucine-rich repeat</keyword>
<keyword evidence="5" id="KW-0966">Cell projection</keyword>
<evidence type="ECO:0000313" key="7">
    <source>
        <dbReference type="EMBL" id="CAK8996568.1"/>
    </source>
</evidence>
<dbReference type="Proteomes" id="UP001642464">
    <property type="component" value="Unassembled WGS sequence"/>
</dbReference>
<feature type="region of interest" description="Disordered" evidence="6">
    <location>
        <begin position="1346"/>
        <end position="1377"/>
    </location>
</feature>